<keyword evidence="2" id="KW-1185">Reference proteome</keyword>
<dbReference type="RefSeq" id="WP_245772122.1">
    <property type="nucleotide sequence ID" value="NZ_BJXR01000009.1"/>
</dbReference>
<dbReference type="EMBL" id="FOIB01000001">
    <property type="protein sequence ID" value="SET05837.1"/>
    <property type="molecule type" value="Genomic_DNA"/>
</dbReference>
<evidence type="ECO:0008006" key="3">
    <source>
        <dbReference type="Google" id="ProtNLM"/>
    </source>
</evidence>
<sequence>MLEADLVLPRIWLCLSLLLFAPTEGGLWMAFSDATDTVCTQRCPDDDASGQCAPDCADCTCCGHVRSVAAAPVASPSLLWIAPRPRPVLADEDAPASADLDDILHVPRADLA</sequence>
<accession>A0ABY1BXT1</accession>
<dbReference type="Proteomes" id="UP000183760">
    <property type="component" value="Unassembled WGS sequence"/>
</dbReference>
<evidence type="ECO:0000313" key="1">
    <source>
        <dbReference type="EMBL" id="SET05837.1"/>
    </source>
</evidence>
<reference evidence="1 2" key="1">
    <citation type="submission" date="2016-10" db="EMBL/GenBank/DDBJ databases">
        <authorList>
            <person name="Varghese N."/>
            <person name="Submissions S."/>
        </authorList>
    </citation>
    <scope>NUCLEOTIDE SEQUENCE [LARGE SCALE GENOMIC DNA]</scope>
    <source>
        <strain evidence="1 2">DSM 16525</strain>
    </source>
</reference>
<name>A0ABY1BXT1_MYXFU</name>
<evidence type="ECO:0000313" key="2">
    <source>
        <dbReference type="Proteomes" id="UP000183760"/>
    </source>
</evidence>
<comment type="caution">
    <text evidence="1">The sequence shown here is derived from an EMBL/GenBank/DDBJ whole genome shotgun (WGS) entry which is preliminary data.</text>
</comment>
<gene>
    <name evidence="1" type="ORF">SAMN05443572_101980</name>
</gene>
<proteinExistence type="predicted"/>
<protein>
    <recommendedName>
        <fullName evidence="3">Secreted protein</fullName>
    </recommendedName>
</protein>
<organism evidence="1 2">
    <name type="scientific">Myxococcus fulvus</name>
    <dbReference type="NCBI Taxonomy" id="33"/>
    <lineage>
        <taxon>Bacteria</taxon>
        <taxon>Pseudomonadati</taxon>
        <taxon>Myxococcota</taxon>
        <taxon>Myxococcia</taxon>
        <taxon>Myxococcales</taxon>
        <taxon>Cystobacterineae</taxon>
        <taxon>Myxococcaceae</taxon>
        <taxon>Myxococcus</taxon>
    </lineage>
</organism>